<dbReference type="EMBL" id="QJKJ01011331">
    <property type="protein sequence ID" value="RDX71446.1"/>
    <property type="molecule type" value="Genomic_DNA"/>
</dbReference>
<dbReference type="AlphaFoldDB" id="A0A371EZG9"/>
<evidence type="ECO:0000259" key="1">
    <source>
        <dbReference type="Pfam" id="PF25597"/>
    </source>
</evidence>
<comment type="caution">
    <text evidence="2">The sequence shown here is derived from an EMBL/GenBank/DDBJ whole genome shotgun (WGS) entry which is preliminary data.</text>
</comment>
<accession>A0A371EZG9</accession>
<sequence length="304" mass="35043">MCQNTSTKWDCRKEKWASLRLNSSIIVPKKCSEKLLGRGLPSRVLGFKSPMKILSSLYPNVSTTNNLTPRVFGCVSFVHVHSQGRGKLDPKTLKCVFVGYSFTQKGCKCYHPPKKFLVSRDVTFHEDQTYFKQPYLQGENLNETQLEILVLPSLEFTIHVPKSKQTTYISSTENVPEVDKRFEKFLVYQRRPKVTPGLIHVQEPNPIPSYQVTNFDLILQNNSVIPTFQDNNPVFQNETTIQNETETQTVENDLYLPIAFRKGTKKCTKKPLYPLLNYLSFHKFSPTQNISCQPKLYLNSHHCF</sequence>
<dbReference type="Pfam" id="PF25597">
    <property type="entry name" value="SH3_retrovirus"/>
    <property type="match status" value="1"/>
</dbReference>
<gene>
    <name evidence="2" type="ORF">CR513_49207</name>
</gene>
<evidence type="ECO:0000313" key="2">
    <source>
        <dbReference type="EMBL" id="RDX71446.1"/>
    </source>
</evidence>
<proteinExistence type="predicted"/>
<feature type="non-terminal residue" evidence="2">
    <location>
        <position position="304"/>
    </location>
</feature>
<reference evidence="2" key="1">
    <citation type="submission" date="2018-05" db="EMBL/GenBank/DDBJ databases">
        <title>Draft genome of Mucuna pruriens seed.</title>
        <authorList>
            <person name="Nnadi N.E."/>
            <person name="Vos R."/>
            <person name="Hasami M.H."/>
            <person name="Devisetty U.K."/>
            <person name="Aguiy J.C."/>
        </authorList>
    </citation>
    <scope>NUCLEOTIDE SEQUENCE [LARGE SCALE GENOMIC DNA]</scope>
    <source>
        <strain evidence="2">JCA_2017</strain>
    </source>
</reference>
<feature type="domain" description="Retroviral polymerase SH3-like" evidence="1">
    <location>
        <begin position="74"/>
        <end position="132"/>
    </location>
</feature>
<dbReference type="InterPro" id="IPR057670">
    <property type="entry name" value="SH3_retrovirus"/>
</dbReference>
<protein>
    <recommendedName>
        <fullName evidence="1">Retroviral polymerase SH3-like domain-containing protein</fullName>
    </recommendedName>
</protein>
<evidence type="ECO:0000313" key="3">
    <source>
        <dbReference type="Proteomes" id="UP000257109"/>
    </source>
</evidence>
<dbReference type="Proteomes" id="UP000257109">
    <property type="component" value="Unassembled WGS sequence"/>
</dbReference>
<organism evidence="2 3">
    <name type="scientific">Mucuna pruriens</name>
    <name type="common">Velvet bean</name>
    <name type="synonym">Dolichos pruriens</name>
    <dbReference type="NCBI Taxonomy" id="157652"/>
    <lineage>
        <taxon>Eukaryota</taxon>
        <taxon>Viridiplantae</taxon>
        <taxon>Streptophyta</taxon>
        <taxon>Embryophyta</taxon>
        <taxon>Tracheophyta</taxon>
        <taxon>Spermatophyta</taxon>
        <taxon>Magnoliopsida</taxon>
        <taxon>eudicotyledons</taxon>
        <taxon>Gunneridae</taxon>
        <taxon>Pentapetalae</taxon>
        <taxon>rosids</taxon>
        <taxon>fabids</taxon>
        <taxon>Fabales</taxon>
        <taxon>Fabaceae</taxon>
        <taxon>Papilionoideae</taxon>
        <taxon>50 kb inversion clade</taxon>
        <taxon>NPAAA clade</taxon>
        <taxon>indigoferoid/millettioid clade</taxon>
        <taxon>Phaseoleae</taxon>
        <taxon>Mucuna</taxon>
    </lineage>
</organism>
<dbReference type="OrthoDB" id="1750639at2759"/>
<keyword evidence="3" id="KW-1185">Reference proteome</keyword>
<name>A0A371EZG9_MUCPR</name>